<accession>A0A9P5H3A9</accession>
<proteinExistence type="predicted"/>
<organism evidence="2 3">
    <name type="scientific">Cylindrodendrum hubeiense</name>
    <dbReference type="NCBI Taxonomy" id="595255"/>
    <lineage>
        <taxon>Eukaryota</taxon>
        <taxon>Fungi</taxon>
        <taxon>Dikarya</taxon>
        <taxon>Ascomycota</taxon>
        <taxon>Pezizomycotina</taxon>
        <taxon>Sordariomycetes</taxon>
        <taxon>Hypocreomycetidae</taxon>
        <taxon>Hypocreales</taxon>
        <taxon>Nectriaceae</taxon>
        <taxon>Cylindrodendrum</taxon>
    </lineage>
</organism>
<keyword evidence="3" id="KW-1185">Reference proteome</keyword>
<comment type="caution">
    <text evidence="2">The sequence shown here is derived from an EMBL/GenBank/DDBJ whole genome shotgun (WGS) entry which is preliminary data.</text>
</comment>
<dbReference type="EMBL" id="JAANBB010000177">
    <property type="protein sequence ID" value="KAF7547492.1"/>
    <property type="molecule type" value="Genomic_DNA"/>
</dbReference>
<gene>
    <name evidence="2" type="ORF">G7Z17_g7709</name>
</gene>
<feature type="compositionally biased region" description="Low complexity" evidence="1">
    <location>
        <begin position="9"/>
        <end position="18"/>
    </location>
</feature>
<dbReference type="Proteomes" id="UP000722485">
    <property type="component" value="Unassembled WGS sequence"/>
</dbReference>
<reference evidence="2" key="1">
    <citation type="submission" date="2020-03" db="EMBL/GenBank/DDBJ databases">
        <title>Draft Genome Sequence of Cylindrodendrum hubeiense.</title>
        <authorList>
            <person name="Buettner E."/>
            <person name="Kellner H."/>
        </authorList>
    </citation>
    <scope>NUCLEOTIDE SEQUENCE</scope>
    <source>
        <strain evidence="2">IHI 201604</strain>
    </source>
</reference>
<name>A0A9P5H3A9_9HYPO</name>
<protein>
    <submittedName>
        <fullName evidence="2">Uncharacterized protein</fullName>
    </submittedName>
</protein>
<evidence type="ECO:0000313" key="3">
    <source>
        <dbReference type="Proteomes" id="UP000722485"/>
    </source>
</evidence>
<evidence type="ECO:0000256" key="1">
    <source>
        <dbReference type="SAM" id="MobiDB-lite"/>
    </source>
</evidence>
<sequence>MPSTSEAKSPSTAELSSSESKEQQMPSGAAPLNEAEKQYRKENFGDEYHLLRDHGLTIWKEDDRHDGRAVLRTYMANGYRYEDPRGE</sequence>
<evidence type="ECO:0000313" key="2">
    <source>
        <dbReference type="EMBL" id="KAF7547492.1"/>
    </source>
</evidence>
<dbReference type="AlphaFoldDB" id="A0A9P5H3A9"/>
<feature type="region of interest" description="Disordered" evidence="1">
    <location>
        <begin position="1"/>
        <end position="40"/>
    </location>
</feature>
<dbReference type="OrthoDB" id="4232400at2759"/>